<evidence type="ECO:0000256" key="8">
    <source>
        <dbReference type="ARBA" id="ARBA00023136"/>
    </source>
</evidence>
<comment type="subcellular location">
    <subcellularLocation>
        <location evidence="1">Cell membrane</location>
        <topology evidence="1">Multi-pass membrane protein</topology>
    </subcellularLocation>
</comment>
<comment type="caution">
    <text evidence="11">The sequence shown here is derived from an EMBL/GenBank/DDBJ whole genome shotgun (WGS) entry which is preliminary data.</text>
</comment>
<evidence type="ECO:0000256" key="9">
    <source>
        <dbReference type="SAM" id="Phobius"/>
    </source>
</evidence>
<dbReference type="InterPro" id="IPR050640">
    <property type="entry name" value="Bact_2-comp_sensor_kinase"/>
</dbReference>
<keyword evidence="5 9" id="KW-0812">Transmembrane</keyword>
<keyword evidence="3" id="KW-0597">Phosphoprotein</keyword>
<keyword evidence="6 11" id="KW-0418">Kinase</keyword>
<dbReference type="CDD" id="cd06225">
    <property type="entry name" value="HAMP"/>
    <property type="match status" value="1"/>
</dbReference>
<evidence type="ECO:0000259" key="10">
    <source>
        <dbReference type="PROSITE" id="PS50885"/>
    </source>
</evidence>
<dbReference type="Pfam" id="PF00672">
    <property type="entry name" value="HAMP"/>
    <property type="match status" value="1"/>
</dbReference>
<keyword evidence="8 9" id="KW-0472">Membrane</keyword>
<organism evidence="11 12">
    <name type="scientific">Cohnella cellulosilytica</name>
    <dbReference type="NCBI Taxonomy" id="986710"/>
    <lineage>
        <taxon>Bacteria</taxon>
        <taxon>Bacillati</taxon>
        <taxon>Bacillota</taxon>
        <taxon>Bacilli</taxon>
        <taxon>Bacillales</taxon>
        <taxon>Paenibacillaceae</taxon>
        <taxon>Cohnella</taxon>
    </lineage>
</organism>
<keyword evidence="12" id="KW-1185">Reference proteome</keyword>
<gene>
    <name evidence="11" type="ORF">ACFQMJ_20000</name>
</gene>
<evidence type="ECO:0000256" key="7">
    <source>
        <dbReference type="ARBA" id="ARBA00022989"/>
    </source>
</evidence>
<dbReference type="InterPro" id="IPR003660">
    <property type="entry name" value="HAMP_dom"/>
</dbReference>
<dbReference type="EMBL" id="JBHTAI010000012">
    <property type="protein sequence ID" value="MFC7150823.1"/>
    <property type="molecule type" value="Genomic_DNA"/>
</dbReference>
<proteinExistence type="predicted"/>
<evidence type="ECO:0000256" key="1">
    <source>
        <dbReference type="ARBA" id="ARBA00004651"/>
    </source>
</evidence>
<dbReference type="InterPro" id="IPR003594">
    <property type="entry name" value="HATPase_dom"/>
</dbReference>
<dbReference type="Pfam" id="PF06580">
    <property type="entry name" value="His_kinase"/>
    <property type="match status" value="1"/>
</dbReference>
<dbReference type="RefSeq" id="WP_378053176.1">
    <property type="nucleotide sequence ID" value="NZ_JBHMDN010000073.1"/>
</dbReference>
<dbReference type="SUPFAM" id="SSF55874">
    <property type="entry name" value="ATPase domain of HSP90 chaperone/DNA topoisomerase II/histidine kinase"/>
    <property type="match status" value="1"/>
</dbReference>
<dbReference type="EC" id="2.7.13.3" evidence="11"/>
<feature type="domain" description="HAMP" evidence="10">
    <location>
        <begin position="318"/>
        <end position="370"/>
    </location>
</feature>
<evidence type="ECO:0000313" key="11">
    <source>
        <dbReference type="EMBL" id="MFC7150823.1"/>
    </source>
</evidence>
<dbReference type="Gene3D" id="3.30.450.20">
    <property type="entry name" value="PAS domain"/>
    <property type="match status" value="1"/>
</dbReference>
<sequence length="591" mass="67385">MRISIRAKIFIGFSILLVVSLSLVTWIWYEKYSRNLRESSEEFMIRSITEMNDSFELTMKDIDYISTMISLNRPNVIDVLVGDPEDTVFDQLQKDRKLDNYISSLYGYKYYISGISVVSGNGRAYSQGTSLTVAQFQDSPWYASMTERQGRPVFVTTHAGSSLDRVSEFPSQNVVSLARTIRDGNRQVGYVLIDFGYEFVQRMFSRPLVKSGQSFLLDGDGRFVYAQEELDINRSIRQTKYADVLPLLQGSSGRKTIDIGGEPHFLVYYKSQYTDWTTVALVPKNELLADSRRAANTSMIVPLATLIAALLVATVLARQITRNIGILRNAMKRVGSGNLTETIAIRSRDEVEELSRGFNQMVESIKNLVEDVRRTDEKRHEMEFKALQAQINPHFLFNTLNQIRWLADIQKADNIKELVSSLLALLHSSMGKGGEYLTVREEIDYLRHYLNIQEYRYYDKFEAVFDFEEEILDGRILKFLLQPLVENALIHGIEPLKGKGLLTIKGFADRGDLVLQVSDNGIGMTPERQEELLVSSAGKDKLRFSGIGLSNVQERIRMHYGPSYGLELQSVSDLFTTATIRLPYRTEKEEE</sequence>
<accession>A0ABW2FG86</accession>
<dbReference type="Pfam" id="PF02743">
    <property type="entry name" value="dCache_1"/>
    <property type="match status" value="1"/>
</dbReference>
<dbReference type="PANTHER" id="PTHR34220">
    <property type="entry name" value="SENSOR HISTIDINE KINASE YPDA"/>
    <property type="match status" value="1"/>
</dbReference>
<dbReference type="PANTHER" id="PTHR34220:SF7">
    <property type="entry name" value="SENSOR HISTIDINE KINASE YPDA"/>
    <property type="match status" value="1"/>
</dbReference>
<dbReference type="CDD" id="cd12912">
    <property type="entry name" value="PDC2_MCP_like"/>
    <property type="match status" value="1"/>
</dbReference>
<dbReference type="InterPro" id="IPR036890">
    <property type="entry name" value="HATPase_C_sf"/>
</dbReference>
<dbReference type="Pfam" id="PF02518">
    <property type="entry name" value="HATPase_c"/>
    <property type="match status" value="1"/>
</dbReference>
<evidence type="ECO:0000256" key="6">
    <source>
        <dbReference type="ARBA" id="ARBA00022777"/>
    </source>
</evidence>
<dbReference type="Gene3D" id="3.30.565.10">
    <property type="entry name" value="Histidine kinase-like ATPase, C-terminal domain"/>
    <property type="match status" value="1"/>
</dbReference>
<dbReference type="Gene3D" id="6.10.340.10">
    <property type="match status" value="1"/>
</dbReference>
<dbReference type="SUPFAM" id="SSF158472">
    <property type="entry name" value="HAMP domain-like"/>
    <property type="match status" value="1"/>
</dbReference>
<dbReference type="InterPro" id="IPR010559">
    <property type="entry name" value="Sig_transdc_His_kin_internal"/>
</dbReference>
<keyword evidence="4 11" id="KW-0808">Transferase</keyword>
<evidence type="ECO:0000256" key="3">
    <source>
        <dbReference type="ARBA" id="ARBA00022553"/>
    </source>
</evidence>
<dbReference type="InterPro" id="IPR033479">
    <property type="entry name" value="dCache_1"/>
</dbReference>
<reference evidence="12" key="1">
    <citation type="journal article" date="2019" name="Int. J. Syst. Evol. Microbiol.">
        <title>The Global Catalogue of Microorganisms (GCM) 10K type strain sequencing project: providing services to taxonomists for standard genome sequencing and annotation.</title>
        <authorList>
            <consortium name="The Broad Institute Genomics Platform"/>
            <consortium name="The Broad Institute Genome Sequencing Center for Infectious Disease"/>
            <person name="Wu L."/>
            <person name="Ma J."/>
        </authorList>
    </citation>
    <scope>NUCLEOTIDE SEQUENCE [LARGE SCALE GENOMIC DNA]</scope>
    <source>
        <strain evidence="12">KCTC 12907</strain>
    </source>
</reference>
<dbReference type="PROSITE" id="PS50885">
    <property type="entry name" value="HAMP"/>
    <property type="match status" value="1"/>
</dbReference>
<dbReference type="SMART" id="SM00304">
    <property type="entry name" value="HAMP"/>
    <property type="match status" value="1"/>
</dbReference>
<evidence type="ECO:0000256" key="4">
    <source>
        <dbReference type="ARBA" id="ARBA00022679"/>
    </source>
</evidence>
<dbReference type="Proteomes" id="UP001596378">
    <property type="component" value="Unassembled WGS sequence"/>
</dbReference>
<protein>
    <submittedName>
        <fullName evidence="11">Sensor histidine kinase</fullName>
        <ecNumber evidence="11">2.7.13.3</ecNumber>
    </submittedName>
</protein>
<dbReference type="GO" id="GO:0004673">
    <property type="term" value="F:protein histidine kinase activity"/>
    <property type="evidence" value="ECO:0007669"/>
    <property type="project" value="UniProtKB-EC"/>
</dbReference>
<evidence type="ECO:0000313" key="12">
    <source>
        <dbReference type="Proteomes" id="UP001596378"/>
    </source>
</evidence>
<evidence type="ECO:0000256" key="2">
    <source>
        <dbReference type="ARBA" id="ARBA00022475"/>
    </source>
</evidence>
<keyword evidence="2" id="KW-1003">Cell membrane</keyword>
<keyword evidence="7 9" id="KW-1133">Transmembrane helix</keyword>
<dbReference type="SMART" id="SM00387">
    <property type="entry name" value="HATPase_c"/>
    <property type="match status" value="1"/>
</dbReference>
<evidence type="ECO:0000256" key="5">
    <source>
        <dbReference type="ARBA" id="ARBA00022692"/>
    </source>
</evidence>
<name>A0ABW2FG86_9BACL</name>
<feature type="transmembrane region" description="Helical" evidence="9">
    <location>
        <begin position="9"/>
        <end position="29"/>
    </location>
</feature>